<name>A0ABS7E914_9GAMM</name>
<organism evidence="2 3">
    <name type="scientific">Shewanella nanhaiensis</name>
    <dbReference type="NCBI Taxonomy" id="2864872"/>
    <lineage>
        <taxon>Bacteria</taxon>
        <taxon>Pseudomonadati</taxon>
        <taxon>Pseudomonadota</taxon>
        <taxon>Gammaproteobacteria</taxon>
        <taxon>Alteromonadales</taxon>
        <taxon>Shewanellaceae</taxon>
        <taxon>Shewanella</taxon>
    </lineage>
</organism>
<gene>
    <name evidence="2" type="ORF">K0625_21445</name>
</gene>
<proteinExistence type="predicted"/>
<keyword evidence="3" id="KW-1185">Reference proteome</keyword>
<dbReference type="Pfam" id="PF26348">
    <property type="entry name" value="SRA_ScoMcrA"/>
    <property type="match status" value="1"/>
</dbReference>
<dbReference type="EMBL" id="JAHZST010000022">
    <property type="protein sequence ID" value="MBW8186191.1"/>
    <property type="molecule type" value="Genomic_DNA"/>
</dbReference>
<dbReference type="Proteomes" id="UP001195963">
    <property type="component" value="Unassembled WGS sequence"/>
</dbReference>
<evidence type="ECO:0000313" key="2">
    <source>
        <dbReference type="EMBL" id="MBW8186191.1"/>
    </source>
</evidence>
<protein>
    <recommendedName>
        <fullName evidence="1">ScoMcrA-like SRA domain-containing protein</fullName>
    </recommendedName>
</protein>
<sequence>MVKSVIARLTPGVKLNNQQLCDTFGCSPQGGMRKSNSTRSLVIVSNHIKSIYDDRWDIDTLHYTGMGTKGDQSLNFAQNKTLNNGKPLEQ</sequence>
<evidence type="ECO:0000313" key="3">
    <source>
        <dbReference type="Proteomes" id="UP001195963"/>
    </source>
</evidence>
<feature type="domain" description="ScoMcrA-like SRA" evidence="1">
    <location>
        <begin position="17"/>
        <end position="84"/>
    </location>
</feature>
<comment type="caution">
    <text evidence="2">The sequence shown here is derived from an EMBL/GenBank/DDBJ whole genome shotgun (WGS) entry which is preliminary data.</text>
</comment>
<evidence type="ECO:0000259" key="1">
    <source>
        <dbReference type="Pfam" id="PF26348"/>
    </source>
</evidence>
<reference evidence="2 3" key="1">
    <citation type="submission" date="2021-07" db="EMBL/GenBank/DDBJ databases">
        <title>Shewanella sp. nov, isolated from SCS.</title>
        <authorList>
            <person name="Cao W.R."/>
        </authorList>
    </citation>
    <scope>NUCLEOTIDE SEQUENCE [LARGE SCALE GENOMIC DNA]</scope>
    <source>
        <strain evidence="2 3">NR704-98</strain>
    </source>
</reference>
<dbReference type="InterPro" id="IPR058712">
    <property type="entry name" value="SRA_ScoMcrA"/>
</dbReference>
<accession>A0ABS7E914</accession>
<dbReference type="RefSeq" id="WP_220111509.1">
    <property type="nucleotide sequence ID" value="NZ_JAHZST010000022.1"/>
</dbReference>